<gene>
    <name evidence="3" type="primary">wcuF</name>
</gene>
<dbReference type="AlphaFoldDB" id="A0A0P0YQM1"/>
<dbReference type="InterPro" id="IPR028098">
    <property type="entry name" value="Glyco_trans_4-like_N"/>
</dbReference>
<evidence type="ECO:0000259" key="1">
    <source>
        <dbReference type="Pfam" id="PF00534"/>
    </source>
</evidence>
<protein>
    <submittedName>
        <fullName evidence="3">Putative glycosyltransferase</fullName>
    </submittedName>
</protein>
<feature type="domain" description="Glycosyl transferase family 1" evidence="1">
    <location>
        <begin position="185"/>
        <end position="315"/>
    </location>
</feature>
<dbReference type="Pfam" id="PF13439">
    <property type="entry name" value="Glyco_transf_4"/>
    <property type="match status" value="1"/>
</dbReference>
<dbReference type="SUPFAM" id="SSF53756">
    <property type="entry name" value="UDP-Glycosyltransferase/glycogen phosphorylase"/>
    <property type="match status" value="1"/>
</dbReference>
<name>A0A0P0YQM1_9ENTR</name>
<accession>A0A0P0YQM1</accession>
<proteinExistence type="predicted"/>
<dbReference type="Gene3D" id="3.40.50.2000">
    <property type="entry name" value="Glycogen Phosphorylase B"/>
    <property type="match status" value="2"/>
</dbReference>
<dbReference type="EMBL" id="AB924559">
    <property type="protein sequence ID" value="BAT23394.1"/>
    <property type="molecule type" value="Genomic_DNA"/>
</dbReference>
<dbReference type="PANTHER" id="PTHR45947:SF3">
    <property type="entry name" value="SULFOQUINOVOSYL TRANSFERASE SQD2"/>
    <property type="match status" value="1"/>
</dbReference>
<evidence type="ECO:0000313" key="3">
    <source>
        <dbReference type="EMBL" id="BAT23394.1"/>
    </source>
</evidence>
<dbReference type="PANTHER" id="PTHR45947">
    <property type="entry name" value="SULFOQUINOVOSYL TRANSFERASE SQD2"/>
    <property type="match status" value="1"/>
</dbReference>
<reference evidence="3" key="2">
    <citation type="journal article" date="2015" name="Sci. Rep.">
        <title>Genetic analysis of capsular polysaccharide synthesis gene clusters in 79 capsular types of Klebsiella spp.</title>
        <authorList>
            <person name="Pan Y.J."/>
            <person name="Lin T.L."/>
            <person name="Chen C.T."/>
            <person name="Chen Y.Y."/>
            <person name="Hsieh P.F."/>
            <person name="Hsu C.R."/>
            <person name="Wu M.C."/>
            <person name="Wang J.T."/>
        </authorList>
    </citation>
    <scope>NUCLEOTIDE SEQUENCE</scope>
    <source>
        <strain evidence="3">1754/49</strain>
    </source>
</reference>
<keyword evidence="3" id="KW-0808">Transferase</keyword>
<feature type="domain" description="Glycosyltransferase subfamily 4-like N-terminal" evidence="2">
    <location>
        <begin position="49"/>
        <end position="169"/>
    </location>
</feature>
<reference evidence="3" key="1">
    <citation type="submission" date="2014-04" db="EMBL/GenBank/DDBJ databases">
        <authorList>
            <person name="Harrison E."/>
        </authorList>
    </citation>
    <scope>NUCLEOTIDE SEQUENCE</scope>
    <source>
        <strain evidence="3">1754/49</strain>
    </source>
</reference>
<dbReference type="GO" id="GO:0016757">
    <property type="term" value="F:glycosyltransferase activity"/>
    <property type="evidence" value="ECO:0007669"/>
    <property type="project" value="InterPro"/>
</dbReference>
<evidence type="ECO:0000259" key="2">
    <source>
        <dbReference type="Pfam" id="PF13439"/>
    </source>
</evidence>
<dbReference type="InterPro" id="IPR050194">
    <property type="entry name" value="Glycosyltransferase_grp1"/>
</dbReference>
<dbReference type="InterPro" id="IPR001296">
    <property type="entry name" value="Glyco_trans_1"/>
</dbReference>
<sequence length="369" mass="42083">MKVLHIAETAKGGVGTIINSLMEMDSIESSVLVPDTQCEMILTGKKYLFNRTGRNAISLFKLALESYKLIKKNKPDVIHLHSTFSGMVVRFLYLIHILKKSDVTIVYTPHAFSFLMNVSESRKKIYSIIEKVLTKVTDYIVCTSQYEMDTAILYGINNGKLKVIYNGVNIPIIDDSNLKEEYPLSENAEKIKILFLGRFDYQKGYDILLELIKILDVNKFEFDIIGDSVTGEAFILNKTNVKYHGWLNHSQLEVFFKEADFLVMPSRWESFGLVAVEAQSYGLPVLANNCSSLPEVIDNNNTGILLDFSNIKAVASFISIKDKTFWNSKRCACIKFVENTFLIEKMKLQYFSLYMNEFDYKEGRGSNGK</sequence>
<dbReference type="Pfam" id="PF00534">
    <property type="entry name" value="Glycos_transf_1"/>
    <property type="match status" value="1"/>
</dbReference>
<organism evidence="3">
    <name type="scientific">Klebsiella sp. 1754/49</name>
    <dbReference type="NCBI Taxonomy" id="1497799"/>
    <lineage>
        <taxon>Bacteria</taxon>
        <taxon>Pseudomonadati</taxon>
        <taxon>Pseudomonadota</taxon>
        <taxon>Gammaproteobacteria</taxon>
        <taxon>Enterobacterales</taxon>
        <taxon>Enterobacteriaceae</taxon>
        <taxon>Klebsiella/Raoultella group</taxon>
        <taxon>Klebsiella</taxon>
    </lineage>
</organism>